<dbReference type="Gene3D" id="3.40.140.10">
    <property type="entry name" value="Cytidine Deaminase, domain 2"/>
    <property type="match status" value="1"/>
</dbReference>
<dbReference type="GO" id="GO:0043130">
    <property type="term" value="F:ubiquitin binding"/>
    <property type="evidence" value="ECO:0007669"/>
    <property type="project" value="TreeGrafter"/>
</dbReference>
<sequence length="423" mass="47785">MDDELRRLRAEKHRAYQQLQASERPRVEVCTQCQQPSFKTEVCPKSGLYHNIKNKKLIGGHVIEGNIVNSAQLMAAIDSTRVRWAASRTSLVRADAESLNIFQTFVQQMDGKVNRYGILYGLYKAEEKIIEAHAVYEPEQIGNEYAFLEQKDPFLDTVDAVAAGLGLRRVGVVCTHPPRDNDVMLLNSRELLLCAREQSCFGDECVLLTIAKNDKEGGVLECQAWQASPQCVHLYRLGVLHERAPRRRPATGAATAAASPYNVDEEEEAEGIAQRSAHLQNPEEARLVYSEVELEVAEEKTDAAGHRHFVSKLPSHTVDTRWFTSYVAVEQFQSSIVRGLFLRRNRPAMAPPTMANLRNYMKDPKRQKDSFAEKLADFHVLVFLAETLSMSDDMPTLIEIARTRKMTPAAQNYEMLLDAYMQS</sequence>
<comment type="caution">
    <text evidence="5">The sequence shown here is derived from an EMBL/GenBank/DDBJ whole genome shotgun (WGS) entry which is preliminary data.</text>
</comment>
<dbReference type="InterPro" id="IPR016563">
    <property type="entry name" value="Npl4"/>
</dbReference>
<evidence type="ECO:0000313" key="4">
    <source>
        <dbReference type="EMBL" id="EPY33902.1"/>
    </source>
</evidence>
<reference evidence="5" key="2">
    <citation type="submission" date="2013-03" db="EMBL/GenBank/DDBJ databases">
        <authorList>
            <person name="Motta M.C.M."/>
            <person name="Martins A.C.A."/>
            <person name="Preta C.M.C.C."/>
            <person name="Silva R."/>
            <person name="de Souza S.S."/>
            <person name="Klein C.C."/>
            <person name="de Almeida L.G.P."/>
            <person name="Cunha O.L."/>
            <person name="Colabardini A.C."/>
            <person name="Lima B.A."/>
            <person name="Machado C.R."/>
            <person name="Soares C.M.A."/>
            <person name="de Menezes C.B.A."/>
            <person name="Bartolomeu D.C."/>
            <person name="Grisard E.C."/>
            <person name="Fantinatti-Garboggini F."/>
            <person name="Rodrigues-Luiz G.F."/>
            <person name="Wagner G."/>
            <person name="Goldman G.H."/>
            <person name="Fietto J.L.R."/>
            <person name="Ciapina L.P."/>
            <person name="Brocchi M."/>
            <person name="Elias M.C."/>
            <person name="Goldman M.H.S."/>
            <person name="Sagot M.-F."/>
            <person name="Pereira M."/>
            <person name="Stoco P.H."/>
            <person name="Teixeira S.M.R."/>
            <person name="de Mendonca-Neto R.P."/>
            <person name="Maciel T.E.F."/>
            <person name="Mendes T.A.O."/>
            <person name="Urmenyi T.P."/>
            <person name="Teixeira M.M.G."/>
            <person name="de Camargo E.F.P."/>
            <person name="de Sousa W."/>
            <person name="Schenkman S."/>
            <person name="de Vasconcelos A.T.R."/>
        </authorList>
    </citation>
    <scope>NUCLEOTIDE SEQUENCE</scope>
</reference>
<evidence type="ECO:0000313" key="6">
    <source>
        <dbReference type="Proteomes" id="UP000015354"/>
    </source>
</evidence>
<dbReference type="PANTHER" id="PTHR12710:SF0">
    <property type="entry name" value="NUCLEAR PROTEIN LOCALIZATION PROTEIN 4 HOMOLOG"/>
    <property type="match status" value="1"/>
</dbReference>
<dbReference type="GO" id="GO:0031625">
    <property type="term" value="F:ubiquitin protein ligase binding"/>
    <property type="evidence" value="ECO:0007669"/>
    <property type="project" value="TreeGrafter"/>
</dbReference>
<dbReference type="OrthoDB" id="10251089at2759"/>
<organism evidence="5 6">
    <name type="scientific">Strigomonas culicis</name>
    <dbReference type="NCBI Taxonomy" id="28005"/>
    <lineage>
        <taxon>Eukaryota</taxon>
        <taxon>Discoba</taxon>
        <taxon>Euglenozoa</taxon>
        <taxon>Kinetoplastea</taxon>
        <taxon>Metakinetoplastina</taxon>
        <taxon>Trypanosomatida</taxon>
        <taxon>Trypanosomatidae</taxon>
        <taxon>Strigomonadinae</taxon>
        <taxon>Strigomonas</taxon>
    </lineage>
</organism>
<protein>
    <submittedName>
        <fullName evidence="5">Nuclear protein localization protein 4</fullName>
    </submittedName>
</protein>
<dbReference type="InterPro" id="IPR007717">
    <property type="entry name" value="NPL4_C"/>
</dbReference>
<dbReference type="GO" id="GO:0005634">
    <property type="term" value="C:nucleus"/>
    <property type="evidence" value="ECO:0007669"/>
    <property type="project" value="TreeGrafter"/>
</dbReference>
<dbReference type="Proteomes" id="UP000015354">
    <property type="component" value="Unassembled WGS sequence"/>
</dbReference>
<dbReference type="EMBL" id="ATMH01007097">
    <property type="protein sequence ID" value="EPY24604.1"/>
    <property type="molecule type" value="Genomic_DNA"/>
</dbReference>
<proteinExistence type="predicted"/>
<name>S9V435_9TRYP</name>
<keyword evidence="6" id="KW-1185">Reference proteome</keyword>
<evidence type="ECO:0000259" key="2">
    <source>
        <dbReference type="Pfam" id="PF05021"/>
    </source>
</evidence>
<evidence type="ECO:0000313" key="3">
    <source>
        <dbReference type="EMBL" id="EPY24604.1"/>
    </source>
</evidence>
<dbReference type="PANTHER" id="PTHR12710">
    <property type="entry name" value="NUCLEAR PROTEIN LOCALIZATION 4"/>
    <property type="match status" value="1"/>
</dbReference>
<feature type="domain" description="Nuclear pore localisation protein NPL4 C-terminal" evidence="2">
    <location>
        <begin position="115"/>
        <end position="176"/>
    </location>
</feature>
<reference evidence="5 6" key="1">
    <citation type="journal article" date="2013" name="PLoS ONE">
        <title>Predicting the Proteins of Angomonas deanei, Strigomonas culicis and Their Respective Endosymbionts Reveals New Aspects of the Trypanosomatidae Family.</title>
        <authorList>
            <person name="Motta M.C."/>
            <person name="Martins A.C."/>
            <person name="de Souza S.S."/>
            <person name="Catta-Preta C.M."/>
            <person name="Silva R."/>
            <person name="Klein C.C."/>
            <person name="de Almeida L.G."/>
            <person name="de Lima Cunha O."/>
            <person name="Ciapina L.P."/>
            <person name="Brocchi M."/>
            <person name="Colabardini A.C."/>
            <person name="de Araujo Lima B."/>
            <person name="Machado C.R."/>
            <person name="de Almeida Soares C.M."/>
            <person name="Probst C.M."/>
            <person name="de Menezes C.B."/>
            <person name="Thompson C.E."/>
            <person name="Bartholomeu D.C."/>
            <person name="Gradia D.F."/>
            <person name="Pavoni D.P."/>
            <person name="Grisard E.C."/>
            <person name="Fantinatti-Garboggini F."/>
            <person name="Marchini F.K."/>
            <person name="Rodrigues-Luiz G.F."/>
            <person name="Wagner G."/>
            <person name="Goldman G.H."/>
            <person name="Fietto J.L."/>
            <person name="Elias M.C."/>
            <person name="Goldman M.H."/>
            <person name="Sagot M.F."/>
            <person name="Pereira M."/>
            <person name="Stoco P.H."/>
            <person name="de Mendonca-Neto R.P."/>
            <person name="Teixeira S.M."/>
            <person name="Maciel T.E."/>
            <person name="de Oliveira Mendes T.A."/>
            <person name="Urmenyi T.P."/>
            <person name="de Souza W."/>
            <person name="Schenkman S."/>
            <person name="de Vasconcelos A.T."/>
        </authorList>
    </citation>
    <scope>NUCLEOTIDE SEQUENCE [LARGE SCALE GENOMIC DNA]</scope>
</reference>
<evidence type="ECO:0000256" key="1">
    <source>
        <dbReference type="SAM" id="MobiDB-lite"/>
    </source>
</evidence>
<dbReference type="Pfam" id="PF05021">
    <property type="entry name" value="NPL4"/>
    <property type="match status" value="1"/>
</dbReference>
<evidence type="ECO:0000313" key="5">
    <source>
        <dbReference type="EMBL" id="EPY35824.1"/>
    </source>
</evidence>
<dbReference type="AlphaFoldDB" id="S9V435"/>
<dbReference type="GO" id="GO:0006511">
    <property type="term" value="P:ubiquitin-dependent protein catabolic process"/>
    <property type="evidence" value="ECO:0007669"/>
    <property type="project" value="InterPro"/>
</dbReference>
<dbReference type="EMBL" id="ATMH01000893">
    <property type="protein sequence ID" value="EPY35824.1"/>
    <property type="molecule type" value="Genomic_DNA"/>
</dbReference>
<accession>S9V435</accession>
<feature type="region of interest" description="Disordered" evidence="1">
    <location>
        <begin position="246"/>
        <end position="277"/>
    </location>
</feature>
<dbReference type="EMBL" id="ATMH01001864">
    <property type="protein sequence ID" value="EPY33902.1"/>
    <property type="molecule type" value="Genomic_DNA"/>
</dbReference>
<gene>
    <name evidence="5" type="ORF">STCU_00893</name>
    <name evidence="4" type="ORF">STCU_01864</name>
    <name evidence="3" type="ORF">STCU_07097</name>
</gene>